<dbReference type="PANTHER" id="PTHR31972">
    <property type="entry name" value="EXPRESSED PROTEIN"/>
    <property type="match status" value="1"/>
</dbReference>
<comment type="caution">
    <text evidence="1">The sequence shown here is derived from an EMBL/GenBank/DDBJ whole genome shotgun (WGS) entry which is preliminary data.</text>
</comment>
<keyword evidence="2" id="KW-1185">Reference proteome</keyword>
<dbReference type="OrthoDB" id="1865031at2759"/>
<accession>A0A9D4U687</accession>
<proteinExistence type="predicted"/>
<reference evidence="1" key="1">
    <citation type="submission" date="2021-01" db="EMBL/GenBank/DDBJ databases">
        <title>Adiantum capillus-veneris genome.</title>
        <authorList>
            <person name="Fang Y."/>
            <person name="Liao Q."/>
        </authorList>
    </citation>
    <scope>NUCLEOTIDE SEQUENCE</scope>
    <source>
        <strain evidence="1">H3</strain>
        <tissue evidence="1">Leaf</tissue>
    </source>
</reference>
<name>A0A9D4U687_ADICA</name>
<dbReference type="PANTHER" id="PTHR31972:SF74">
    <property type="entry name" value="EXPRESSED PROTEIN"/>
    <property type="match status" value="1"/>
</dbReference>
<evidence type="ECO:0000313" key="1">
    <source>
        <dbReference type="EMBL" id="KAI5061860.1"/>
    </source>
</evidence>
<dbReference type="AlphaFoldDB" id="A0A9D4U687"/>
<gene>
    <name evidence="1" type="ORF">GOP47_0022399</name>
</gene>
<protein>
    <submittedName>
        <fullName evidence="1">Uncharacterized protein</fullName>
    </submittedName>
</protein>
<dbReference type="Proteomes" id="UP000886520">
    <property type="component" value="Chromosome 22"/>
</dbReference>
<evidence type="ECO:0000313" key="2">
    <source>
        <dbReference type="Proteomes" id="UP000886520"/>
    </source>
</evidence>
<organism evidence="1 2">
    <name type="scientific">Adiantum capillus-veneris</name>
    <name type="common">Maidenhair fern</name>
    <dbReference type="NCBI Taxonomy" id="13818"/>
    <lineage>
        <taxon>Eukaryota</taxon>
        <taxon>Viridiplantae</taxon>
        <taxon>Streptophyta</taxon>
        <taxon>Embryophyta</taxon>
        <taxon>Tracheophyta</taxon>
        <taxon>Polypodiopsida</taxon>
        <taxon>Polypodiidae</taxon>
        <taxon>Polypodiales</taxon>
        <taxon>Pteridineae</taxon>
        <taxon>Pteridaceae</taxon>
        <taxon>Vittarioideae</taxon>
        <taxon>Adiantum</taxon>
    </lineage>
</organism>
<dbReference type="InterPro" id="IPR008586">
    <property type="entry name" value="DUF868_pln"/>
</dbReference>
<dbReference type="EMBL" id="JABFUD020000022">
    <property type="protein sequence ID" value="KAI5061860.1"/>
    <property type="molecule type" value="Genomic_DNA"/>
</dbReference>
<sequence>MPETFPSCFGEYGQHARHAASDHSPKVAHSSVTCLYQPKSTVFRKPVSITWCKSLLGQGFSGSKCAQVEGKTFEVFWDLSDAKYMYGPEPCQGFYVALLCDREIVLMLGDMHREAYKKTKLGSAVMVLATLLSRKEHLFGKKVYHTRAQFEESGSMHDITIECHVGADAKDPWLCVRVDKQAMVHINQLMWKFRGNQMIRVDGLQIEVLWDAHNWLFNPSTACAVFMFQTCGSRQKTRLGEIPGTHSSSILEWPSTHSFNDRDIKQLFKDNSFASILEWPSTHSFKGLKESCEPSPGFSLLLYAWKSE</sequence>
<dbReference type="Pfam" id="PF05910">
    <property type="entry name" value="DUF868"/>
    <property type="match status" value="1"/>
</dbReference>